<feature type="domain" description="Threonine/serine exporter-like N-terminal" evidence="8">
    <location>
        <begin position="25"/>
        <end position="263"/>
    </location>
</feature>
<evidence type="ECO:0000256" key="6">
    <source>
        <dbReference type="ARBA" id="ARBA00034125"/>
    </source>
</evidence>
<dbReference type="AlphaFoldDB" id="A0A4Y8L8G4"/>
<gene>
    <name evidence="9" type="ORF">E2605_02125</name>
</gene>
<evidence type="ECO:0000256" key="7">
    <source>
        <dbReference type="SAM" id="Phobius"/>
    </source>
</evidence>
<feature type="transmembrane region" description="Helical" evidence="7">
    <location>
        <begin position="132"/>
        <end position="154"/>
    </location>
</feature>
<sequence length="269" mass="29583">MKLEMEASSLTKEEKISAKRLANSILDVAILLLESGAHCERINRNVQRIADTYSFKVDMLLTFTAISVTVTDLADADNTATINKKVRHHGAHYGILTNTSILTWNFYEKRESVDVLEKCLEELRSMPKHSIWVVRLFIGVACGCLCLLAGGNWINGLFAFSASFMGLIVRQEMVKYHFNLMIAIVCSAFVTTTISGLDTLLHWGAKPDIAVATAVLFLIPGVPLINCIIDLFEGYIPTAIARGAFGGFILLCIAVGMFLSMNLIGISNF</sequence>
<name>A0A4Y8L8G4_9BACT</name>
<evidence type="ECO:0000313" key="9">
    <source>
        <dbReference type="EMBL" id="TFD98905.1"/>
    </source>
</evidence>
<keyword evidence="2" id="KW-1003">Cell membrane</keyword>
<evidence type="ECO:0000256" key="4">
    <source>
        <dbReference type="ARBA" id="ARBA00022989"/>
    </source>
</evidence>
<feature type="transmembrane region" description="Helical" evidence="7">
    <location>
        <begin position="209"/>
        <end position="232"/>
    </location>
</feature>
<dbReference type="PANTHER" id="PTHR34390">
    <property type="entry name" value="UPF0442 PROTEIN YJJB-RELATED"/>
    <property type="match status" value="1"/>
</dbReference>
<feature type="transmembrane region" description="Helical" evidence="7">
    <location>
        <begin position="244"/>
        <end position="264"/>
    </location>
</feature>
<keyword evidence="4 7" id="KW-1133">Transmembrane helix</keyword>
<dbReference type="EMBL" id="SOML01000001">
    <property type="protein sequence ID" value="TFD98905.1"/>
    <property type="molecule type" value="Genomic_DNA"/>
</dbReference>
<accession>A0A4Y8L8G4</accession>
<keyword evidence="5 7" id="KW-0472">Membrane</keyword>
<proteinExistence type="inferred from homology"/>
<evidence type="ECO:0000313" key="10">
    <source>
        <dbReference type="Proteomes" id="UP000297861"/>
    </source>
</evidence>
<dbReference type="OrthoDB" id="9813917at2"/>
<dbReference type="GO" id="GO:0005886">
    <property type="term" value="C:plasma membrane"/>
    <property type="evidence" value="ECO:0007669"/>
    <property type="project" value="UniProtKB-SubCell"/>
</dbReference>
<dbReference type="InterPro" id="IPR050539">
    <property type="entry name" value="ThrE_Dicarb/AminoAcid_Exp"/>
</dbReference>
<evidence type="ECO:0000256" key="1">
    <source>
        <dbReference type="ARBA" id="ARBA00004651"/>
    </source>
</evidence>
<reference evidence="9 10" key="1">
    <citation type="submission" date="2019-03" db="EMBL/GenBank/DDBJ databases">
        <title>San Antonio Military Medical Center submission to MRSN (WRAIR), pending publication.</title>
        <authorList>
            <person name="Blyth D.M."/>
            <person name="Mccarthy S.L."/>
            <person name="Schall S.E."/>
            <person name="Stam J.A."/>
            <person name="Ong A.C."/>
            <person name="Mcgann P.T."/>
        </authorList>
    </citation>
    <scope>NUCLEOTIDE SEQUENCE [LARGE SCALE GENOMIC DNA]</scope>
    <source>
        <strain evidence="9 10">MRSN571793</strain>
    </source>
</reference>
<evidence type="ECO:0000256" key="3">
    <source>
        <dbReference type="ARBA" id="ARBA00022692"/>
    </source>
</evidence>
<dbReference type="Pfam" id="PF06738">
    <property type="entry name" value="ThrE"/>
    <property type="match status" value="1"/>
</dbReference>
<dbReference type="InterPro" id="IPR010619">
    <property type="entry name" value="ThrE-like_N"/>
</dbReference>
<dbReference type="Proteomes" id="UP000297861">
    <property type="component" value="Unassembled WGS sequence"/>
</dbReference>
<dbReference type="RefSeq" id="WP_134435339.1">
    <property type="nucleotide sequence ID" value="NZ_AP028867.1"/>
</dbReference>
<keyword evidence="3 7" id="KW-0812">Transmembrane</keyword>
<comment type="subcellular location">
    <subcellularLocation>
        <location evidence="1">Cell membrane</location>
        <topology evidence="1">Multi-pass membrane protein</topology>
    </subcellularLocation>
</comment>
<dbReference type="PANTHER" id="PTHR34390:SF2">
    <property type="entry name" value="SUCCINATE TRANSPORTER SUBUNIT YJJP-RELATED"/>
    <property type="match status" value="1"/>
</dbReference>
<comment type="similarity">
    <text evidence="6">Belongs to the ThrE exporter (TC 2.A.79) family.</text>
</comment>
<dbReference type="GO" id="GO:0015744">
    <property type="term" value="P:succinate transport"/>
    <property type="evidence" value="ECO:0007669"/>
    <property type="project" value="TreeGrafter"/>
</dbReference>
<organism evidence="9 10">
    <name type="scientific">Dysgonomonas capnocytophagoides</name>
    <dbReference type="NCBI Taxonomy" id="45254"/>
    <lineage>
        <taxon>Bacteria</taxon>
        <taxon>Pseudomonadati</taxon>
        <taxon>Bacteroidota</taxon>
        <taxon>Bacteroidia</taxon>
        <taxon>Bacteroidales</taxon>
        <taxon>Dysgonomonadaceae</taxon>
        <taxon>Dysgonomonas</taxon>
    </lineage>
</organism>
<evidence type="ECO:0000259" key="8">
    <source>
        <dbReference type="Pfam" id="PF06738"/>
    </source>
</evidence>
<protein>
    <submittedName>
        <fullName evidence="9">Threonine/serine exporter</fullName>
    </submittedName>
</protein>
<comment type="caution">
    <text evidence="9">The sequence shown here is derived from an EMBL/GenBank/DDBJ whole genome shotgun (WGS) entry which is preliminary data.</text>
</comment>
<evidence type="ECO:0000256" key="5">
    <source>
        <dbReference type="ARBA" id="ARBA00023136"/>
    </source>
</evidence>
<dbReference type="STRING" id="1121485.GCA_000426485_00097"/>
<dbReference type="GO" id="GO:0022857">
    <property type="term" value="F:transmembrane transporter activity"/>
    <property type="evidence" value="ECO:0007669"/>
    <property type="project" value="InterPro"/>
</dbReference>
<keyword evidence="10" id="KW-1185">Reference proteome</keyword>
<feature type="transmembrane region" description="Helical" evidence="7">
    <location>
        <begin position="174"/>
        <end position="197"/>
    </location>
</feature>
<evidence type="ECO:0000256" key="2">
    <source>
        <dbReference type="ARBA" id="ARBA00022475"/>
    </source>
</evidence>